<evidence type="ECO:0000313" key="2">
    <source>
        <dbReference type="Proteomes" id="UP000054851"/>
    </source>
</evidence>
<dbReference type="Proteomes" id="UP000054851">
    <property type="component" value="Unassembled WGS sequence"/>
</dbReference>
<protein>
    <submittedName>
        <fullName evidence="1">Uncharacterized protein</fullName>
    </submittedName>
</protein>
<name>A0A158D7F5_9BURK</name>
<accession>A0A158D7F5</accession>
<gene>
    <name evidence="1" type="ORF">AWB79_06584</name>
</gene>
<dbReference type="STRING" id="1777140.AWB79_06584"/>
<proteinExistence type="predicted"/>
<dbReference type="AlphaFoldDB" id="A0A158D7F5"/>
<keyword evidence="2" id="KW-1185">Reference proteome</keyword>
<evidence type="ECO:0000313" key="1">
    <source>
        <dbReference type="EMBL" id="SAK90528.1"/>
    </source>
</evidence>
<reference evidence="1" key="1">
    <citation type="submission" date="2016-01" db="EMBL/GenBank/DDBJ databases">
        <authorList>
            <person name="Peeters C."/>
        </authorList>
    </citation>
    <scope>NUCLEOTIDE SEQUENCE</scope>
    <source>
        <strain evidence="1">LMG 29322</strain>
    </source>
</reference>
<dbReference type="RefSeq" id="WP_061171600.1">
    <property type="nucleotide sequence ID" value="NZ_FCOA02000036.1"/>
</dbReference>
<dbReference type="EMBL" id="FCOA02000036">
    <property type="protein sequence ID" value="SAK90528.1"/>
    <property type="molecule type" value="Genomic_DNA"/>
</dbReference>
<organism evidence="1 2">
    <name type="scientific">Caballeronia hypogeia</name>
    <dbReference type="NCBI Taxonomy" id="1777140"/>
    <lineage>
        <taxon>Bacteria</taxon>
        <taxon>Pseudomonadati</taxon>
        <taxon>Pseudomonadota</taxon>
        <taxon>Betaproteobacteria</taxon>
        <taxon>Burkholderiales</taxon>
        <taxon>Burkholderiaceae</taxon>
        <taxon>Caballeronia</taxon>
    </lineage>
</organism>
<comment type="caution">
    <text evidence="1">The sequence shown here is derived from an EMBL/GenBank/DDBJ whole genome shotgun (WGS) entry which is preliminary data.</text>
</comment>
<sequence length="133" mass="15065">MFMRDGVTYEFHHLGIPTSEPRAGERYSAQFRMYTSDAECARLRVQYHRFEEGSPLPESLRTVPHAAFKVSDLMKAIEGETVLLGPYEPIDGFRVAVIQDGEAPVELIETTLSDEQIWGRAKSGEQASLYRKV</sequence>
<dbReference type="OrthoDB" id="1986818at2"/>